<keyword evidence="1" id="KW-0175">Coiled coil</keyword>
<proteinExistence type="predicted"/>
<dbReference type="KEGG" id="het:BBW65_07015"/>
<dbReference type="OrthoDB" id="5330824at2"/>
<name>A0A1B1U711_9HELI</name>
<feature type="coiled-coil region" evidence="1">
    <location>
        <begin position="49"/>
        <end position="80"/>
    </location>
</feature>
<dbReference type="Proteomes" id="UP000092884">
    <property type="component" value="Chromosome"/>
</dbReference>
<dbReference type="AlphaFoldDB" id="A0A1B1U711"/>
<sequence>MFRGVVAGAIGAVFLVLCMSLVYYKNAYEEKSGQFARCKGQADGLIATLKHKELRLKEFMEQKQDERQKIITKYKVIKQKDEDCQSFREGVREVLDVFYSNPPP</sequence>
<evidence type="ECO:0000313" key="4">
    <source>
        <dbReference type="Proteomes" id="UP000092884"/>
    </source>
</evidence>
<reference evidence="4" key="1">
    <citation type="submission" date="2016-07" db="EMBL/GenBank/DDBJ databases">
        <authorList>
            <person name="Florea S."/>
            <person name="Webb J.S."/>
            <person name="Jaromczyk J."/>
            <person name="Schardl C.L."/>
        </authorList>
    </citation>
    <scope>NUCLEOTIDE SEQUENCE [LARGE SCALE GENOMIC DNA]</scope>
    <source>
        <strain evidence="4">MIT 01-6242</strain>
    </source>
</reference>
<dbReference type="RefSeq" id="WP_066341440.1">
    <property type="nucleotide sequence ID" value="NZ_CP016503.1"/>
</dbReference>
<keyword evidence="2" id="KW-1133">Transmembrane helix</keyword>
<dbReference type="STRING" id="222136.BBW65_07015"/>
<feature type="transmembrane region" description="Helical" evidence="2">
    <location>
        <begin position="6"/>
        <end position="24"/>
    </location>
</feature>
<dbReference type="EMBL" id="CP016503">
    <property type="protein sequence ID" value="ANV98559.1"/>
    <property type="molecule type" value="Genomic_DNA"/>
</dbReference>
<gene>
    <name evidence="3" type="ORF">BBW65_07015</name>
</gene>
<keyword evidence="2" id="KW-0812">Transmembrane</keyword>
<keyword evidence="2" id="KW-0472">Membrane</keyword>
<evidence type="ECO:0000256" key="1">
    <source>
        <dbReference type="SAM" id="Coils"/>
    </source>
</evidence>
<organism evidence="3 4">
    <name type="scientific">Helicobacter enhydrae</name>
    <dbReference type="NCBI Taxonomy" id="222136"/>
    <lineage>
        <taxon>Bacteria</taxon>
        <taxon>Pseudomonadati</taxon>
        <taxon>Campylobacterota</taxon>
        <taxon>Epsilonproteobacteria</taxon>
        <taxon>Campylobacterales</taxon>
        <taxon>Helicobacteraceae</taxon>
        <taxon>Helicobacter</taxon>
    </lineage>
</organism>
<protein>
    <submittedName>
        <fullName evidence="3">Uncharacterized protein</fullName>
    </submittedName>
</protein>
<evidence type="ECO:0000313" key="3">
    <source>
        <dbReference type="EMBL" id="ANV98559.1"/>
    </source>
</evidence>
<keyword evidence="4" id="KW-1185">Reference proteome</keyword>
<evidence type="ECO:0000256" key="2">
    <source>
        <dbReference type="SAM" id="Phobius"/>
    </source>
</evidence>
<accession>A0A1B1U711</accession>